<evidence type="ECO:0000313" key="9">
    <source>
        <dbReference type="RefSeq" id="XP_028287467.1"/>
    </source>
</evidence>
<feature type="transmembrane region" description="Helical" evidence="5">
    <location>
        <begin position="326"/>
        <end position="349"/>
    </location>
</feature>
<protein>
    <submittedName>
        <fullName evidence="9">Uncharacterized protein LOC114452384</fullName>
    </submittedName>
</protein>
<proteinExistence type="predicted"/>
<dbReference type="GO" id="GO:0007155">
    <property type="term" value="P:cell adhesion"/>
    <property type="evidence" value="ECO:0007669"/>
    <property type="project" value="TreeGrafter"/>
</dbReference>
<feature type="domain" description="Ig-like" evidence="7">
    <location>
        <begin position="223"/>
        <end position="307"/>
    </location>
</feature>
<feature type="signal peptide" evidence="6">
    <location>
        <begin position="1"/>
        <end position="20"/>
    </location>
</feature>
<keyword evidence="2 5" id="KW-0812">Transmembrane</keyword>
<dbReference type="RefSeq" id="XP_028287467.1">
    <property type="nucleotide sequence ID" value="XM_028431666.1"/>
</dbReference>
<organism evidence="8 9">
    <name type="scientific">Parambassis ranga</name>
    <name type="common">Indian glassy fish</name>
    <dbReference type="NCBI Taxonomy" id="210632"/>
    <lineage>
        <taxon>Eukaryota</taxon>
        <taxon>Metazoa</taxon>
        <taxon>Chordata</taxon>
        <taxon>Craniata</taxon>
        <taxon>Vertebrata</taxon>
        <taxon>Euteleostomi</taxon>
        <taxon>Actinopterygii</taxon>
        <taxon>Neopterygii</taxon>
        <taxon>Teleostei</taxon>
        <taxon>Neoteleostei</taxon>
        <taxon>Acanthomorphata</taxon>
        <taxon>Ovalentaria</taxon>
        <taxon>Ambassidae</taxon>
        <taxon>Parambassis</taxon>
    </lineage>
</organism>
<dbReference type="GO" id="GO:0033691">
    <property type="term" value="F:sialic acid binding"/>
    <property type="evidence" value="ECO:0007669"/>
    <property type="project" value="TreeGrafter"/>
</dbReference>
<feature type="chain" id="PRO_5027819187" evidence="6">
    <location>
        <begin position="21"/>
        <end position="390"/>
    </location>
</feature>
<reference evidence="9" key="1">
    <citation type="submission" date="2025-08" db="UniProtKB">
        <authorList>
            <consortium name="RefSeq"/>
        </authorList>
    </citation>
    <scope>IDENTIFICATION</scope>
</reference>
<evidence type="ECO:0000256" key="6">
    <source>
        <dbReference type="SAM" id="SignalP"/>
    </source>
</evidence>
<evidence type="ECO:0000313" key="8">
    <source>
        <dbReference type="Proteomes" id="UP000515145"/>
    </source>
</evidence>
<dbReference type="SUPFAM" id="SSF48726">
    <property type="entry name" value="Immunoglobulin"/>
    <property type="match status" value="2"/>
</dbReference>
<evidence type="ECO:0000256" key="4">
    <source>
        <dbReference type="ARBA" id="ARBA00023136"/>
    </source>
</evidence>
<dbReference type="PANTHER" id="PTHR12035">
    <property type="entry name" value="SIALIC ACID BINDING IMMUNOGLOBULIN-LIKE LECTIN"/>
    <property type="match status" value="1"/>
</dbReference>
<dbReference type="Proteomes" id="UP000515145">
    <property type="component" value="Chromosome 19"/>
</dbReference>
<dbReference type="PROSITE" id="PS50835">
    <property type="entry name" value="IG_LIKE"/>
    <property type="match status" value="2"/>
</dbReference>
<evidence type="ECO:0000256" key="5">
    <source>
        <dbReference type="SAM" id="Phobius"/>
    </source>
</evidence>
<dbReference type="OrthoDB" id="10012075at2759"/>
<evidence type="ECO:0000256" key="3">
    <source>
        <dbReference type="ARBA" id="ARBA00022989"/>
    </source>
</evidence>
<dbReference type="InterPro" id="IPR013783">
    <property type="entry name" value="Ig-like_fold"/>
</dbReference>
<gene>
    <name evidence="9" type="primary">LOC114452384</name>
</gene>
<dbReference type="GO" id="GO:0005886">
    <property type="term" value="C:plasma membrane"/>
    <property type="evidence" value="ECO:0007669"/>
    <property type="project" value="TreeGrafter"/>
</dbReference>
<dbReference type="InterPro" id="IPR036179">
    <property type="entry name" value="Ig-like_dom_sf"/>
</dbReference>
<comment type="subcellular location">
    <subcellularLocation>
        <location evidence="1">Membrane</location>
        <topology evidence="1">Single-pass membrane protein</topology>
    </subcellularLocation>
</comment>
<keyword evidence="4 5" id="KW-0472">Membrane</keyword>
<dbReference type="GeneID" id="114452384"/>
<keyword evidence="8" id="KW-1185">Reference proteome</keyword>
<name>A0A6P7KGW1_9TELE</name>
<keyword evidence="3 5" id="KW-1133">Transmembrane helix</keyword>
<accession>A0A6P7KGW1</accession>
<dbReference type="InterPro" id="IPR007110">
    <property type="entry name" value="Ig-like_dom"/>
</dbReference>
<dbReference type="AlphaFoldDB" id="A0A6P7KGW1"/>
<sequence>MASPLCCFMILCLRFMVCICQLQCGKETPGREEFSLNVTEHLNLESGECIRLPYELILPTRAVTAPYTKTWFNRDPSNIVTTTAVSELKAQTRDIFFMRGLAQGEYQYGLQLEWGCNQTFVFSKRIHIQVSALKKKPYIRMPVMTEGQPAVLLCETLQLCTGTGLTRWEWTKAEGQSPLILDYGALLRLTPTEEYHNTHITCVANYTYAVVNTTVAVTVKFPPKILNVSKCMVTGEQLVCVCVSRGDPLPVVSWPLLTFTEYSSSSSSRLQQVNSTITLPASHYNNATLRCMSSNELGHTETEIPLQIYTENSKANDVSVLKSDAAYAWIVVGVSLSLNVVLITILIICARKRGKSRQKEPCEEMNTYASLNVADVGQLYSVISSRNTKT</sequence>
<keyword evidence="6" id="KW-0732">Signal</keyword>
<dbReference type="Gene3D" id="2.60.40.10">
    <property type="entry name" value="Immunoglobulins"/>
    <property type="match status" value="2"/>
</dbReference>
<dbReference type="InParanoid" id="A0A6P7KGW1"/>
<evidence type="ECO:0000256" key="1">
    <source>
        <dbReference type="ARBA" id="ARBA00004167"/>
    </source>
</evidence>
<evidence type="ECO:0000259" key="7">
    <source>
        <dbReference type="PROSITE" id="PS50835"/>
    </source>
</evidence>
<feature type="domain" description="Ig-like" evidence="7">
    <location>
        <begin position="137"/>
        <end position="218"/>
    </location>
</feature>
<evidence type="ECO:0000256" key="2">
    <source>
        <dbReference type="ARBA" id="ARBA00022692"/>
    </source>
</evidence>
<dbReference type="PANTHER" id="PTHR12035:SF128">
    <property type="entry name" value="BRANCHED CHAIN KETO ACID DEHYDROGENASE E1 SUBUNIT BETA,-LIKE-RELATED"/>
    <property type="match status" value="1"/>
</dbReference>
<dbReference type="InterPro" id="IPR051036">
    <property type="entry name" value="SIGLEC"/>
</dbReference>